<dbReference type="SUPFAM" id="SSF54523">
    <property type="entry name" value="Pili subunits"/>
    <property type="match status" value="1"/>
</dbReference>
<evidence type="ECO:0000313" key="3">
    <source>
        <dbReference type="Proteomes" id="UP000245887"/>
    </source>
</evidence>
<keyword evidence="1" id="KW-0812">Transmembrane</keyword>
<comment type="caution">
    <text evidence="2">The sequence shown here is derived from an EMBL/GenBank/DDBJ whole genome shotgun (WGS) entry which is preliminary data.</text>
</comment>
<feature type="transmembrane region" description="Helical" evidence="1">
    <location>
        <begin position="15"/>
        <end position="35"/>
    </location>
</feature>
<reference evidence="2 3" key="1">
    <citation type="submission" date="2018-04" db="EMBL/GenBank/DDBJ databases">
        <title>Genomic Encyclopedia of Type Strains, Phase IV (KMG-IV): sequencing the most valuable type-strain genomes for metagenomic binning, comparative biology and taxonomic classification.</title>
        <authorList>
            <person name="Goeker M."/>
        </authorList>
    </citation>
    <scope>NUCLEOTIDE SEQUENCE [LARGE SCALE GENOMIC DNA]</scope>
    <source>
        <strain evidence="2 3">DSM 28688</strain>
    </source>
</reference>
<dbReference type="AlphaFoldDB" id="A0A2U1CTZ6"/>
<dbReference type="PROSITE" id="PS00409">
    <property type="entry name" value="PROKAR_NTER_METHYL"/>
    <property type="match status" value="1"/>
</dbReference>
<keyword evidence="1" id="KW-1133">Transmembrane helix</keyword>
<keyword evidence="1" id="KW-0472">Membrane</keyword>
<dbReference type="PANTHER" id="PTHR30093:SF7">
    <property type="entry name" value="MSHA MAJOR PILIN SUBUNIT MSHA"/>
    <property type="match status" value="1"/>
</dbReference>
<dbReference type="PANTHER" id="PTHR30093">
    <property type="entry name" value="GENERAL SECRETION PATHWAY PROTEIN G"/>
    <property type="match status" value="1"/>
</dbReference>
<dbReference type="RefSeq" id="WP_279338316.1">
    <property type="nucleotide sequence ID" value="NZ_QEKQ01000009.1"/>
</dbReference>
<sequence>MKAMTALSAKQQKGFTLIELVMVIVILGILAAFALPRFADLGGDAEEAATEGARASVKSAAAIVHSAWLARGEPTTVALEGSTTIDIVNGYPTADADNAANGSIVDAAQLTNDFSTSYASGTGEGTLTITSGEGNCSFTYENAPTNGEPSVTAVNC</sequence>
<dbReference type="InterPro" id="IPR045584">
    <property type="entry name" value="Pilin-like"/>
</dbReference>
<dbReference type="Proteomes" id="UP000245887">
    <property type="component" value="Unassembled WGS sequence"/>
</dbReference>
<dbReference type="Pfam" id="PF07963">
    <property type="entry name" value="N_methyl"/>
    <property type="match status" value="1"/>
</dbReference>
<dbReference type="EMBL" id="QEKQ01000009">
    <property type="protein sequence ID" value="PVY70318.1"/>
    <property type="molecule type" value="Genomic_DNA"/>
</dbReference>
<dbReference type="InterPro" id="IPR012902">
    <property type="entry name" value="N_methyl_site"/>
</dbReference>
<protein>
    <submittedName>
        <fullName evidence="2">MSHA pilin protein MshA</fullName>
    </submittedName>
</protein>
<gene>
    <name evidence="2" type="ORF">C8D92_10970</name>
</gene>
<accession>A0A2U1CTZ6</accession>
<dbReference type="NCBIfam" id="TIGR02532">
    <property type="entry name" value="IV_pilin_GFxxxE"/>
    <property type="match status" value="1"/>
</dbReference>
<dbReference type="Gene3D" id="3.30.700.10">
    <property type="entry name" value="Glycoprotein, Type 4 Pilin"/>
    <property type="match status" value="1"/>
</dbReference>
<name>A0A2U1CTZ6_9GAMM</name>
<evidence type="ECO:0000256" key="1">
    <source>
        <dbReference type="SAM" id="Phobius"/>
    </source>
</evidence>
<proteinExistence type="predicted"/>
<evidence type="ECO:0000313" key="2">
    <source>
        <dbReference type="EMBL" id="PVY70318.1"/>
    </source>
</evidence>
<organism evidence="2 3">
    <name type="scientific">Tamilnaduibacter salinus</name>
    <dbReference type="NCBI Taxonomy" id="1484056"/>
    <lineage>
        <taxon>Bacteria</taxon>
        <taxon>Pseudomonadati</taxon>
        <taxon>Pseudomonadota</taxon>
        <taxon>Gammaproteobacteria</taxon>
        <taxon>Pseudomonadales</taxon>
        <taxon>Marinobacteraceae</taxon>
        <taxon>Tamilnaduibacter</taxon>
    </lineage>
</organism>